<dbReference type="Pfam" id="PF07729">
    <property type="entry name" value="FCD"/>
    <property type="match status" value="1"/>
</dbReference>
<sequence>MPDLILNADAAPDGAPAVQRAYLPVATAIVTGDLAAGTMITEGEVSTILGMSRTPVREAFLLLEARGLLRLYPKKGALVTAIDDAEVRDLLEARIMLESTAARTAADRGDTARLGSELARLLDEQRRAAASDDLLAFAHADHLFHARVVEEARNGVFDEIYDSLGPRFERVTHRIVARDAARLAEFISQHEQLAQLIATGRSHEYEPALRTHVMPLG</sequence>
<dbReference type="InterPro" id="IPR036390">
    <property type="entry name" value="WH_DNA-bd_sf"/>
</dbReference>
<reference evidence="5 6" key="1">
    <citation type="submission" date="2016-10" db="EMBL/GenBank/DDBJ databases">
        <authorList>
            <person name="de Groot N.N."/>
        </authorList>
    </citation>
    <scope>NUCLEOTIDE SEQUENCE [LARGE SCALE GENOMIC DNA]</scope>
    <source>
        <strain evidence="5 6">DSM 21799</strain>
    </source>
</reference>
<dbReference type="InterPro" id="IPR008920">
    <property type="entry name" value="TF_FadR/GntR_C"/>
</dbReference>
<evidence type="ECO:0000256" key="1">
    <source>
        <dbReference type="ARBA" id="ARBA00023015"/>
    </source>
</evidence>
<dbReference type="SMART" id="SM00345">
    <property type="entry name" value="HTH_GNTR"/>
    <property type="match status" value="1"/>
</dbReference>
<protein>
    <submittedName>
        <fullName evidence="5">DNA-binding transcriptional regulator, GntR family</fullName>
    </submittedName>
</protein>
<dbReference type="Proteomes" id="UP000199183">
    <property type="component" value="Unassembled WGS sequence"/>
</dbReference>
<evidence type="ECO:0000313" key="5">
    <source>
        <dbReference type="EMBL" id="SEB61954.1"/>
    </source>
</evidence>
<dbReference type="Pfam" id="PF00392">
    <property type="entry name" value="GntR"/>
    <property type="match status" value="1"/>
</dbReference>
<dbReference type="Gene3D" id="1.10.10.10">
    <property type="entry name" value="Winged helix-like DNA-binding domain superfamily/Winged helix DNA-binding domain"/>
    <property type="match status" value="1"/>
</dbReference>
<proteinExistence type="predicted"/>
<dbReference type="GO" id="GO:0003677">
    <property type="term" value="F:DNA binding"/>
    <property type="evidence" value="ECO:0007669"/>
    <property type="project" value="UniProtKB-KW"/>
</dbReference>
<organism evidence="5 6">
    <name type="scientific">Paramicrobacterium humi</name>
    <dbReference type="NCBI Taxonomy" id="640635"/>
    <lineage>
        <taxon>Bacteria</taxon>
        <taxon>Bacillati</taxon>
        <taxon>Actinomycetota</taxon>
        <taxon>Actinomycetes</taxon>
        <taxon>Micrococcales</taxon>
        <taxon>Microbacteriaceae</taxon>
        <taxon>Paramicrobacterium</taxon>
    </lineage>
</organism>
<evidence type="ECO:0000256" key="3">
    <source>
        <dbReference type="ARBA" id="ARBA00023163"/>
    </source>
</evidence>
<evidence type="ECO:0000313" key="6">
    <source>
        <dbReference type="Proteomes" id="UP000199183"/>
    </source>
</evidence>
<dbReference type="PANTHER" id="PTHR43537:SF24">
    <property type="entry name" value="GLUCONATE OPERON TRANSCRIPTIONAL REPRESSOR"/>
    <property type="match status" value="1"/>
</dbReference>
<gene>
    <name evidence="5" type="ORF">SAMN04489806_1307</name>
</gene>
<keyword evidence="1" id="KW-0805">Transcription regulation</keyword>
<accession>A0A1H4KTT9</accession>
<dbReference type="SMART" id="SM00895">
    <property type="entry name" value="FCD"/>
    <property type="match status" value="1"/>
</dbReference>
<dbReference type="AlphaFoldDB" id="A0A1H4KTT9"/>
<feature type="domain" description="HTH gntR-type" evidence="4">
    <location>
        <begin position="15"/>
        <end position="82"/>
    </location>
</feature>
<name>A0A1H4KTT9_9MICO</name>
<evidence type="ECO:0000256" key="2">
    <source>
        <dbReference type="ARBA" id="ARBA00023125"/>
    </source>
</evidence>
<dbReference type="InterPro" id="IPR000524">
    <property type="entry name" value="Tscrpt_reg_HTH_GntR"/>
</dbReference>
<evidence type="ECO:0000259" key="4">
    <source>
        <dbReference type="PROSITE" id="PS50949"/>
    </source>
</evidence>
<dbReference type="InterPro" id="IPR036388">
    <property type="entry name" value="WH-like_DNA-bd_sf"/>
</dbReference>
<dbReference type="SUPFAM" id="SSF48008">
    <property type="entry name" value="GntR ligand-binding domain-like"/>
    <property type="match status" value="1"/>
</dbReference>
<dbReference type="PANTHER" id="PTHR43537">
    <property type="entry name" value="TRANSCRIPTIONAL REGULATOR, GNTR FAMILY"/>
    <property type="match status" value="1"/>
</dbReference>
<dbReference type="SUPFAM" id="SSF46785">
    <property type="entry name" value="Winged helix' DNA-binding domain"/>
    <property type="match status" value="1"/>
</dbReference>
<dbReference type="Gene3D" id="1.20.120.530">
    <property type="entry name" value="GntR ligand-binding domain-like"/>
    <property type="match status" value="1"/>
</dbReference>
<dbReference type="STRING" id="640635.SAMN04489806_1307"/>
<dbReference type="GO" id="GO:0003700">
    <property type="term" value="F:DNA-binding transcription factor activity"/>
    <property type="evidence" value="ECO:0007669"/>
    <property type="project" value="InterPro"/>
</dbReference>
<dbReference type="EMBL" id="FNRY01000001">
    <property type="protein sequence ID" value="SEB61954.1"/>
    <property type="molecule type" value="Genomic_DNA"/>
</dbReference>
<keyword evidence="3" id="KW-0804">Transcription</keyword>
<keyword evidence="6" id="KW-1185">Reference proteome</keyword>
<dbReference type="InterPro" id="IPR011711">
    <property type="entry name" value="GntR_C"/>
</dbReference>
<keyword evidence="2 5" id="KW-0238">DNA-binding</keyword>
<dbReference type="OrthoDB" id="8680240at2"/>
<dbReference type="RefSeq" id="WP_091181605.1">
    <property type="nucleotide sequence ID" value="NZ_FNRY01000001.1"/>
</dbReference>
<dbReference type="PROSITE" id="PS50949">
    <property type="entry name" value="HTH_GNTR"/>
    <property type="match status" value="1"/>
</dbReference>